<evidence type="ECO:0000259" key="5">
    <source>
        <dbReference type="Pfam" id="PF04542"/>
    </source>
</evidence>
<dbReference type="EMBL" id="SLXK01000014">
    <property type="protein sequence ID" value="TCP28960.1"/>
    <property type="molecule type" value="Genomic_DNA"/>
</dbReference>
<dbReference type="InterPro" id="IPR007627">
    <property type="entry name" value="RNA_pol_sigma70_r2"/>
</dbReference>
<keyword evidence="3" id="KW-0731">Sigma factor</keyword>
<dbReference type="SUPFAM" id="SSF88659">
    <property type="entry name" value="Sigma3 and sigma4 domains of RNA polymerase sigma factors"/>
    <property type="match status" value="1"/>
</dbReference>
<dbReference type="PANTHER" id="PTHR43133">
    <property type="entry name" value="RNA POLYMERASE ECF-TYPE SIGMA FACTO"/>
    <property type="match status" value="1"/>
</dbReference>
<evidence type="ECO:0000256" key="2">
    <source>
        <dbReference type="ARBA" id="ARBA00023015"/>
    </source>
</evidence>
<dbReference type="InterPro" id="IPR013324">
    <property type="entry name" value="RNA_pol_sigma_r3/r4-like"/>
</dbReference>
<dbReference type="InterPro" id="IPR039425">
    <property type="entry name" value="RNA_pol_sigma-70-like"/>
</dbReference>
<dbReference type="SUPFAM" id="SSF88946">
    <property type="entry name" value="Sigma2 domain of RNA polymerase sigma factors"/>
    <property type="match status" value="1"/>
</dbReference>
<evidence type="ECO:0000256" key="1">
    <source>
        <dbReference type="ARBA" id="ARBA00010641"/>
    </source>
</evidence>
<dbReference type="InterPro" id="IPR014284">
    <property type="entry name" value="RNA_pol_sigma-70_dom"/>
</dbReference>
<dbReference type="RefSeq" id="WP_243647023.1">
    <property type="nucleotide sequence ID" value="NZ_SLXK01000014.1"/>
</dbReference>
<dbReference type="PANTHER" id="PTHR43133:SF51">
    <property type="entry name" value="RNA POLYMERASE SIGMA FACTOR"/>
    <property type="match status" value="1"/>
</dbReference>
<accession>A0A4R2P2P5</accession>
<evidence type="ECO:0000256" key="3">
    <source>
        <dbReference type="ARBA" id="ARBA00023082"/>
    </source>
</evidence>
<organism evidence="7 8">
    <name type="scientific">Scopulibacillus darangshiensis</name>
    <dbReference type="NCBI Taxonomy" id="442528"/>
    <lineage>
        <taxon>Bacteria</taxon>
        <taxon>Bacillati</taxon>
        <taxon>Bacillota</taxon>
        <taxon>Bacilli</taxon>
        <taxon>Bacillales</taxon>
        <taxon>Sporolactobacillaceae</taxon>
        <taxon>Scopulibacillus</taxon>
    </lineage>
</organism>
<proteinExistence type="inferred from homology"/>
<dbReference type="GO" id="GO:0003677">
    <property type="term" value="F:DNA binding"/>
    <property type="evidence" value="ECO:0007669"/>
    <property type="project" value="InterPro"/>
</dbReference>
<evidence type="ECO:0000256" key="4">
    <source>
        <dbReference type="ARBA" id="ARBA00023163"/>
    </source>
</evidence>
<comment type="caution">
    <text evidence="7">The sequence shown here is derived from an EMBL/GenBank/DDBJ whole genome shotgun (WGS) entry which is preliminary data.</text>
</comment>
<keyword evidence="4" id="KW-0804">Transcription</keyword>
<evidence type="ECO:0000313" key="7">
    <source>
        <dbReference type="EMBL" id="TCP28960.1"/>
    </source>
</evidence>
<reference evidence="7 8" key="1">
    <citation type="submission" date="2019-03" db="EMBL/GenBank/DDBJ databases">
        <title>Genomic Encyclopedia of Type Strains, Phase IV (KMG-IV): sequencing the most valuable type-strain genomes for metagenomic binning, comparative biology and taxonomic classification.</title>
        <authorList>
            <person name="Goeker M."/>
        </authorList>
    </citation>
    <scope>NUCLEOTIDE SEQUENCE [LARGE SCALE GENOMIC DNA]</scope>
    <source>
        <strain evidence="7 8">DSM 19377</strain>
    </source>
</reference>
<dbReference type="AlphaFoldDB" id="A0A4R2P2P5"/>
<protein>
    <submittedName>
        <fullName evidence="7">RNA polymerase sigma-70 factor (ECF subfamily)</fullName>
    </submittedName>
</protein>
<feature type="domain" description="RNA polymerase sigma-70 region 2" evidence="5">
    <location>
        <begin position="23"/>
        <end position="89"/>
    </location>
</feature>
<dbReference type="Gene3D" id="1.10.1740.10">
    <property type="match status" value="1"/>
</dbReference>
<keyword evidence="2" id="KW-0805">Transcription regulation</keyword>
<dbReference type="GO" id="GO:0006352">
    <property type="term" value="P:DNA-templated transcription initiation"/>
    <property type="evidence" value="ECO:0007669"/>
    <property type="project" value="InterPro"/>
</dbReference>
<evidence type="ECO:0000313" key="8">
    <source>
        <dbReference type="Proteomes" id="UP000295416"/>
    </source>
</evidence>
<dbReference type="InterPro" id="IPR036388">
    <property type="entry name" value="WH-like_DNA-bd_sf"/>
</dbReference>
<dbReference type="Proteomes" id="UP000295416">
    <property type="component" value="Unassembled WGS sequence"/>
</dbReference>
<dbReference type="Pfam" id="PF04542">
    <property type="entry name" value="Sigma70_r2"/>
    <property type="match status" value="1"/>
</dbReference>
<sequence length="177" mass="20556">MDQELYQLIQKAKQGSQESFAELVNRYKGHVFRHAYAMVNDRMEAEDISQEAFVKAYYSLSKLKNEYAFVSWLTRIVSNLCYDHIEKSKKKTAIPTEDIIKDHSSPVEQLQIKLNIEEGLQKLTAEHRTVLILRDIQGFSYSEIAEILQIPLGTVKSRINTARQELKNELLRGEDHE</sequence>
<dbReference type="CDD" id="cd06171">
    <property type="entry name" value="Sigma70_r4"/>
    <property type="match status" value="1"/>
</dbReference>
<keyword evidence="8" id="KW-1185">Reference proteome</keyword>
<dbReference type="InterPro" id="IPR013249">
    <property type="entry name" value="RNA_pol_sigma70_r4_t2"/>
</dbReference>
<dbReference type="Pfam" id="PF08281">
    <property type="entry name" value="Sigma70_r4_2"/>
    <property type="match status" value="1"/>
</dbReference>
<dbReference type="Gene3D" id="1.10.10.10">
    <property type="entry name" value="Winged helix-like DNA-binding domain superfamily/Winged helix DNA-binding domain"/>
    <property type="match status" value="1"/>
</dbReference>
<name>A0A4R2P2P5_9BACL</name>
<dbReference type="InterPro" id="IPR013325">
    <property type="entry name" value="RNA_pol_sigma_r2"/>
</dbReference>
<evidence type="ECO:0000259" key="6">
    <source>
        <dbReference type="Pfam" id="PF08281"/>
    </source>
</evidence>
<comment type="similarity">
    <text evidence="1">Belongs to the sigma-70 factor family. ECF subfamily.</text>
</comment>
<dbReference type="GO" id="GO:0016987">
    <property type="term" value="F:sigma factor activity"/>
    <property type="evidence" value="ECO:0007669"/>
    <property type="project" value="UniProtKB-KW"/>
</dbReference>
<feature type="domain" description="RNA polymerase sigma factor 70 region 4 type 2" evidence="6">
    <location>
        <begin position="115"/>
        <end position="166"/>
    </location>
</feature>
<gene>
    <name evidence="7" type="ORF">EV207_11485</name>
</gene>
<dbReference type="NCBIfam" id="TIGR02937">
    <property type="entry name" value="sigma70-ECF"/>
    <property type="match status" value="1"/>
</dbReference>